<dbReference type="SUPFAM" id="SSF52096">
    <property type="entry name" value="ClpP/crotonase"/>
    <property type="match status" value="1"/>
</dbReference>
<dbReference type="InterPro" id="IPR001753">
    <property type="entry name" value="Enoyl-CoA_hydra/iso"/>
</dbReference>
<dbReference type="AlphaFoldDB" id="A0A3B1AX01"/>
<dbReference type="InterPro" id="IPR029045">
    <property type="entry name" value="ClpP/crotonase-like_dom_sf"/>
</dbReference>
<dbReference type="PANTHER" id="PTHR43802:SF1">
    <property type="entry name" value="IP11341P-RELATED"/>
    <property type="match status" value="1"/>
</dbReference>
<accession>A0A3B1AX01</accession>
<proteinExistence type="inferred from homology"/>
<evidence type="ECO:0000313" key="2">
    <source>
        <dbReference type="EMBL" id="VAX10566.1"/>
    </source>
</evidence>
<name>A0A3B1AX01_9ZZZZ</name>
<evidence type="ECO:0000256" key="1">
    <source>
        <dbReference type="ARBA" id="ARBA00005254"/>
    </source>
</evidence>
<sequence>MSDCDVLENYAEAVADKDVICEFKNDIAYFVLNNPPSNLMNETWSIQAQDVIDLISSLVNKKQLKGVILHSSGRHFSAGANLESLEEAVIKSKENYLSHMLKNSIYFEKLYDIRVPVIAALRGVCIGSGLELALACHYRICDPRAVIGSVEATFGIMPGCGATVRLQKLVGAGRALELIMSGRRVNAEEAYALGIVDEVVPCSNLLEKAVDYVNRLFPFYEEIRRKAEMV</sequence>
<dbReference type="CDD" id="cd06558">
    <property type="entry name" value="crotonase-like"/>
    <property type="match status" value="1"/>
</dbReference>
<reference evidence="2" key="1">
    <citation type="submission" date="2018-06" db="EMBL/GenBank/DDBJ databases">
        <authorList>
            <person name="Zhirakovskaya E."/>
        </authorList>
    </citation>
    <scope>NUCLEOTIDE SEQUENCE</scope>
</reference>
<evidence type="ECO:0008006" key="3">
    <source>
        <dbReference type="Google" id="ProtNLM"/>
    </source>
</evidence>
<dbReference type="PANTHER" id="PTHR43802">
    <property type="entry name" value="ENOYL-COA HYDRATASE"/>
    <property type="match status" value="1"/>
</dbReference>
<dbReference type="Pfam" id="PF00378">
    <property type="entry name" value="ECH_1"/>
    <property type="match status" value="1"/>
</dbReference>
<comment type="similarity">
    <text evidence="1">Belongs to the enoyl-CoA hydratase/isomerase family.</text>
</comment>
<protein>
    <recommendedName>
        <fullName evidence="3">Enoyl-CoA hydratase</fullName>
    </recommendedName>
</protein>
<organism evidence="2">
    <name type="scientific">hydrothermal vent metagenome</name>
    <dbReference type="NCBI Taxonomy" id="652676"/>
    <lineage>
        <taxon>unclassified sequences</taxon>
        <taxon>metagenomes</taxon>
        <taxon>ecological metagenomes</taxon>
    </lineage>
</organism>
<dbReference type="EMBL" id="UOFY01000052">
    <property type="protein sequence ID" value="VAX10566.1"/>
    <property type="molecule type" value="Genomic_DNA"/>
</dbReference>
<dbReference type="Gene3D" id="3.90.226.10">
    <property type="entry name" value="2-enoyl-CoA Hydratase, Chain A, domain 1"/>
    <property type="match status" value="1"/>
</dbReference>
<gene>
    <name evidence="2" type="ORF">MNBD_GAMMA25-292</name>
</gene>